<sequence>IKQHKMQFKKPIEMFWESRVELHVFYVPDDQFDRRLNKVSAEAVDTFVSAGFIRVDSDVSLSDLRSDLGTFLGLDRIADRYVFFKCVGRSLALVSSYHCRIIYKLVKMYISVQPKAGVYFIYLFLHYTKSTFNEDFMCFHRFLCIDQPLHSQQREVLHCLSIPLNFIHNKQPLVRRLLITNKLLLTNAVVILAFEYHTQHFMLSENELIEEIKLLKGQRKELEQTRQELLKNGRELLALNRHPRDRWKRQYFDTKKATTLLEDTLKSVRLELHTFYSKMLQQLQARDGAKRRTQNELIIQIMTESSEIDNLRKNVDDAKMKLATEIKVLNRHALVSSAG</sequence>
<organism evidence="3 4">
    <name type="scientific">Sinocyclocheilus rhinocerous</name>
    <dbReference type="NCBI Taxonomy" id="307959"/>
    <lineage>
        <taxon>Eukaryota</taxon>
        <taxon>Metazoa</taxon>
        <taxon>Chordata</taxon>
        <taxon>Craniata</taxon>
        <taxon>Vertebrata</taxon>
        <taxon>Euteleostomi</taxon>
        <taxon>Actinopterygii</taxon>
        <taxon>Neopterygii</taxon>
        <taxon>Teleostei</taxon>
        <taxon>Ostariophysi</taxon>
        <taxon>Cypriniformes</taxon>
        <taxon>Cyprinidae</taxon>
        <taxon>Cyprininae</taxon>
        <taxon>Sinocyclocheilus</taxon>
    </lineage>
</organism>
<keyword evidence="4" id="KW-1185">Reference proteome</keyword>
<evidence type="ECO:0000256" key="1">
    <source>
        <dbReference type="SAM" id="Coils"/>
    </source>
</evidence>
<protein>
    <recommendedName>
        <fullName evidence="2">Spermatogenesis-associated protein 1 C-terminal domain-containing protein</fullName>
    </recommendedName>
</protein>
<name>A0A673NHJ1_9TELE</name>
<keyword evidence="1" id="KW-0175">Coiled coil</keyword>
<reference evidence="3" key="1">
    <citation type="submission" date="2025-08" db="UniProtKB">
        <authorList>
            <consortium name="Ensembl"/>
        </authorList>
    </citation>
    <scope>IDENTIFICATION</scope>
</reference>
<reference evidence="3" key="2">
    <citation type="submission" date="2025-09" db="UniProtKB">
        <authorList>
            <consortium name="Ensembl"/>
        </authorList>
    </citation>
    <scope>IDENTIFICATION</scope>
</reference>
<proteinExistence type="predicted"/>
<dbReference type="InterPro" id="IPR031478">
    <property type="entry name" value="SPATA1_C"/>
</dbReference>
<feature type="coiled-coil region" evidence="1">
    <location>
        <begin position="205"/>
        <end position="239"/>
    </location>
</feature>
<dbReference type="PANTHER" id="PTHR14421:SF3">
    <property type="entry name" value="SPERMATOGENESIS-ASSOCIATED PROTEIN 1"/>
    <property type="match status" value="1"/>
</dbReference>
<dbReference type="Pfam" id="PF15743">
    <property type="entry name" value="SPATA1_C"/>
    <property type="match status" value="1"/>
</dbReference>
<dbReference type="InterPro" id="IPR039062">
    <property type="entry name" value="SPAT1"/>
</dbReference>
<dbReference type="AlphaFoldDB" id="A0A673NHJ1"/>
<feature type="domain" description="Spermatogenesis-associated protein 1 C-terminal" evidence="2">
    <location>
        <begin position="210"/>
        <end position="328"/>
    </location>
</feature>
<evidence type="ECO:0000313" key="3">
    <source>
        <dbReference type="Ensembl" id="ENSSRHP00000101644.1"/>
    </source>
</evidence>
<dbReference type="PANTHER" id="PTHR14421">
    <property type="entry name" value="SPERMATOGENESIS-ASSOCIATED PROTEIN 1"/>
    <property type="match status" value="1"/>
</dbReference>
<dbReference type="Proteomes" id="UP000472270">
    <property type="component" value="Unassembled WGS sequence"/>
</dbReference>
<feature type="coiled-coil region" evidence="1">
    <location>
        <begin position="301"/>
        <end position="328"/>
    </location>
</feature>
<accession>A0A673NHJ1</accession>
<dbReference type="Ensembl" id="ENSSRHT00000104389.1">
    <property type="protein sequence ID" value="ENSSRHP00000101644.1"/>
    <property type="gene ID" value="ENSSRHG00000049793.1"/>
</dbReference>
<evidence type="ECO:0000259" key="2">
    <source>
        <dbReference type="Pfam" id="PF15743"/>
    </source>
</evidence>
<evidence type="ECO:0000313" key="4">
    <source>
        <dbReference type="Proteomes" id="UP000472270"/>
    </source>
</evidence>